<accession>D6SKV8</accession>
<reference evidence="1" key="1">
    <citation type="submission" date="2010-05" db="EMBL/GenBank/DDBJ databases">
        <title>The draft genome of Desulfonatronospira thiodismutans ASO3-1.</title>
        <authorList>
            <consortium name="US DOE Joint Genome Institute (JGI-PGF)"/>
            <person name="Lucas S."/>
            <person name="Copeland A."/>
            <person name="Lapidus A."/>
            <person name="Cheng J.-F."/>
            <person name="Bruce D."/>
            <person name="Goodwin L."/>
            <person name="Pitluck S."/>
            <person name="Chertkov O."/>
            <person name="Brettin T."/>
            <person name="Detter J.C."/>
            <person name="Han C."/>
            <person name="Land M.L."/>
            <person name="Hauser L."/>
            <person name="Kyrpides N."/>
            <person name="Mikhailova N."/>
            <person name="Muyzer G."/>
            <person name="Woyke T."/>
        </authorList>
    </citation>
    <scope>NUCLEOTIDE SEQUENCE [LARGE SCALE GENOMIC DNA]</scope>
    <source>
        <strain evidence="1">ASO3-1</strain>
    </source>
</reference>
<protein>
    <submittedName>
        <fullName evidence="1">Uncharacterized protein</fullName>
    </submittedName>
</protein>
<evidence type="ECO:0000313" key="1">
    <source>
        <dbReference type="EMBL" id="EFI35319.1"/>
    </source>
</evidence>
<comment type="caution">
    <text evidence="1">The sequence shown here is derived from an EMBL/GenBank/DDBJ whole genome shotgun (WGS) entry which is preliminary data.</text>
</comment>
<dbReference type="EMBL" id="ACJN02000001">
    <property type="protein sequence ID" value="EFI35319.1"/>
    <property type="molecule type" value="Genomic_DNA"/>
</dbReference>
<keyword evidence="2" id="KW-1185">Reference proteome</keyword>
<evidence type="ECO:0000313" key="2">
    <source>
        <dbReference type="Proteomes" id="UP000005496"/>
    </source>
</evidence>
<dbReference type="Proteomes" id="UP000005496">
    <property type="component" value="Unassembled WGS sequence"/>
</dbReference>
<dbReference type="AlphaFoldDB" id="D6SKV8"/>
<name>D6SKV8_9BACT</name>
<organism evidence="1 2">
    <name type="scientific">Desulfonatronospira thiodismutans ASO3-1</name>
    <dbReference type="NCBI Taxonomy" id="555779"/>
    <lineage>
        <taxon>Bacteria</taxon>
        <taxon>Pseudomonadati</taxon>
        <taxon>Thermodesulfobacteriota</taxon>
        <taxon>Desulfovibrionia</taxon>
        <taxon>Desulfovibrionales</taxon>
        <taxon>Desulfonatronovibrionaceae</taxon>
        <taxon>Desulfonatronospira</taxon>
    </lineage>
</organism>
<gene>
    <name evidence="1" type="ORF">Dthio_PD2734</name>
</gene>
<proteinExistence type="predicted"/>
<sequence length="97" mass="11212">MQRICLKKSQMPANKDVQYWQVASKNIQPINKFSPKEAGNLSRKLRLFSGKNHVHMNIKPLTLAFSFSCFALRCRNRFGPVVIHKKALQKTRVLCRA</sequence>